<accession>A0A6A6LXP6</accession>
<evidence type="ECO:0000313" key="4">
    <source>
        <dbReference type="Proteomes" id="UP000467840"/>
    </source>
</evidence>
<evidence type="ECO:0000256" key="1">
    <source>
        <dbReference type="SAM" id="MobiDB-lite"/>
    </source>
</evidence>
<keyword evidence="4" id="KW-1185">Reference proteome</keyword>
<evidence type="ECO:0000259" key="2">
    <source>
        <dbReference type="Pfam" id="PF25089"/>
    </source>
</evidence>
<feature type="compositionally biased region" description="Basic and acidic residues" evidence="1">
    <location>
        <begin position="202"/>
        <end position="220"/>
    </location>
</feature>
<protein>
    <recommendedName>
        <fullName evidence="2">DUF7804 domain-containing protein</fullName>
    </recommendedName>
</protein>
<feature type="region of interest" description="Disordered" evidence="1">
    <location>
        <begin position="200"/>
        <end position="231"/>
    </location>
</feature>
<dbReference type="AlphaFoldDB" id="A0A6A6LXP6"/>
<dbReference type="InterPro" id="IPR056706">
    <property type="entry name" value="DUF7804"/>
</dbReference>
<evidence type="ECO:0000313" key="3">
    <source>
        <dbReference type="EMBL" id="KAF2305774.1"/>
    </source>
</evidence>
<gene>
    <name evidence="3" type="ORF">GH714_008141</name>
</gene>
<dbReference type="Pfam" id="PF25089">
    <property type="entry name" value="DUF7804"/>
    <property type="match status" value="1"/>
</dbReference>
<dbReference type="PANTHER" id="PTHR33924">
    <property type="entry name" value="CATION-TRANSPORTING ATPASE"/>
    <property type="match status" value="1"/>
</dbReference>
<dbReference type="Proteomes" id="UP000467840">
    <property type="component" value="Chromosome 9"/>
</dbReference>
<feature type="domain" description="DUF7804" evidence="2">
    <location>
        <begin position="26"/>
        <end position="54"/>
    </location>
</feature>
<comment type="caution">
    <text evidence="3">The sequence shown here is derived from an EMBL/GenBank/DDBJ whole genome shotgun (WGS) entry which is preliminary data.</text>
</comment>
<organism evidence="3 4">
    <name type="scientific">Hevea brasiliensis</name>
    <name type="common">Para rubber tree</name>
    <name type="synonym">Siphonia brasiliensis</name>
    <dbReference type="NCBI Taxonomy" id="3981"/>
    <lineage>
        <taxon>Eukaryota</taxon>
        <taxon>Viridiplantae</taxon>
        <taxon>Streptophyta</taxon>
        <taxon>Embryophyta</taxon>
        <taxon>Tracheophyta</taxon>
        <taxon>Spermatophyta</taxon>
        <taxon>Magnoliopsida</taxon>
        <taxon>eudicotyledons</taxon>
        <taxon>Gunneridae</taxon>
        <taxon>Pentapetalae</taxon>
        <taxon>rosids</taxon>
        <taxon>fabids</taxon>
        <taxon>Malpighiales</taxon>
        <taxon>Euphorbiaceae</taxon>
        <taxon>Crotonoideae</taxon>
        <taxon>Micrandreae</taxon>
        <taxon>Hevea</taxon>
    </lineage>
</organism>
<reference evidence="3 4" key="1">
    <citation type="journal article" date="2020" name="Mol. Plant">
        <title>The Chromosome-Based Rubber Tree Genome Provides New Insights into Spurge Genome Evolution and Rubber Biosynthesis.</title>
        <authorList>
            <person name="Liu J."/>
            <person name="Shi C."/>
            <person name="Shi C.C."/>
            <person name="Li W."/>
            <person name="Zhang Q.J."/>
            <person name="Zhang Y."/>
            <person name="Li K."/>
            <person name="Lu H.F."/>
            <person name="Shi C."/>
            <person name="Zhu S.T."/>
            <person name="Xiao Z.Y."/>
            <person name="Nan H."/>
            <person name="Yue Y."/>
            <person name="Zhu X.G."/>
            <person name="Wu Y."/>
            <person name="Hong X.N."/>
            <person name="Fan G.Y."/>
            <person name="Tong Y."/>
            <person name="Zhang D."/>
            <person name="Mao C.L."/>
            <person name="Liu Y.L."/>
            <person name="Hao S.J."/>
            <person name="Liu W.Q."/>
            <person name="Lv M.Q."/>
            <person name="Zhang H.B."/>
            <person name="Liu Y."/>
            <person name="Hu-Tang G.R."/>
            <person name="Wang J.P."/>
            <person name="Wang J.H."/>
            <person name="Sun Y.H."/>
            <person name="Ni S.B."/>
            <person name="Chen W.B."/>
            <person name="Zhang X.C."/>
            <person name="Jiao Y.N."/>
            <person name="Eichler E.E."/>
            <person name="Li G.H."/>
            <person name="Liu X."/>
            <person name="Gao L.Z."/>
        </authorList>
    </citation>
    <scope>NUCLEOTIDE SEQUENCE [LARGE SCALE GENOMIC DNA]</scope>
    <source>
        <strain evidence="4">cv. GT1</strain>
        <tissue evidence="3">Leaf</tissue>
    </source>
</reference>
<dbReference type="EMBL" id="JAAGAX010000008">
    <property type="protein sequence ID" value="KAF2305774.1"/>
    <property type="molecule type" value="Genomic_DNA"/>
</dbReference>
<dbReference type="PANTHER" id="PTHR33924:SF5">
    <property type="entry name" value="CATION-TRANSPORTING ATPASE"/>
    <property type="match status" value="1"/>
</dbReference>
<proteinExistence type="predicted"/>
<sequence>MSMGKRTGIAVANHKNKINGGDEVAVVYEKLDEWMKNSVVEIVKNLREAPLLVIGEKRSSSGLGEKQESAHKRIKMRNLDSVLSTHHLKNIEASDKFQFRVEISQVTSLPVTLDPDATQVERRGRTSLSVEVNSSPRPLDLNGEACVANNSASNESPENTETCKKVSLLKQHDREHESKYATSAGIGLDLNAEDVTSSMKQESFHNSKNHDHLKSKRDASECGSTTSPVEEKDPLRVWKEMKQNGFLSSSHGGISIQSGLTSSSHGGIPMPKQRGRKSKNDLLKKKMELAKKEQVDRFTKIAAPSGLLNGLNPGIINHVRNKKQVHSIIEALVRSEKLENGCVEAKHERHLKTQTKETSNVSDSVIHLLSFSQGNGDSAILCGNKQIGGHHILTGECDSSMVDRICGRNSVSNSTAVIEDDTLALKLSTSSKVSEESRTFSNEESTNVRSISSLSVRAASVASQWLELLHQDIKGRLSALRRSKKRVRAVITTELPFLISKEFPSNEENDPFMMKTSSDGLSDNAISAMHQARWSTLFDQMDKALSEEEKQLESWLIQVKEMQLHCDEGLQNFHWNSIFGFQQQETSENYQRKVDSSEREIAVRQLQPLSIRPAVF</sequence>
<name>A0A6A6LXP6_HEVBR</name>